<dbReference type="HOGENOM" id="CLU_008455_11_3_1"/>
<dbReference type="PANTHER" id="PTHR23502">
    <property type="entry name" value="MAJOR FACILITATOR SUPERFAMILY"/>
    <property type="match status" value="1"/>
</dbReference>
<keyword evidence="3 5" id="KW-1133">Transmembrane helix</keyword>
<dbReference type="InterPro" id="IPR036259">
    <property type="entry name" value="MFS_trans_sf"/>
</dbReference>
<feature type="transmembrane region" description="Helical" evidence="5">
    <location>
        <begin position="443"/>
        <end position="467"/>
    </location>
</feature>
<gene>
    <name evidence="7" type="ORF">PV08_08968</name>
</gene>
<dbReference type="GO" id="GO:0005886">
    <property type="term" value="C:plasma membrane"/>
    <property type="evidence" value="ECO:0007669"/>
    <property type="project" value="TreeGrafter"/>
</dbReference>
<protein>
    <recommendedName>
        <fullName evidence="6">Major facilitator superfamily (MFS) profile domain-containing protein</fullName>
    </recommendedName>
</protein>
<dbReference type="GO" id="GO:0000297">
    <property type="term" value="F:spermine transmembrane transporter activity"/>
    <property type="evidence" value="ECO:0007669"/>
    <property type="project" value="TreeGrafter"/>
</dbReference>
<keyword evidence="4 5" id="KW-0472">Membrane</keyword>
<proteinExistence type="predicted"/>
<feature type="transmembrane region" description="Helical" evidence="5">
    <location>
        <begin position="308"/>
        <end position="330"/>
    </location>
</feature>
<evidence type="ECO:0000313" key="7">
    <source>
        <dbReference type="EMBL" id="KIW13777.1"/>
    </source>
</evidence>
<keyword evidence="8" id="KW-1185">Reference proteome</keyword>
<dbReference type="PROSITE" id="PS50850">
    <property type="entry name" value="MFS"/>
    <property type="match status" value="1"/>
</dbReference>
<dbReference type="SUPFAM" id="SSF103473">
    <property type="entry name" value="MFS general substrate transporter"/>
    <property type="match status" value="1"/>
</dbReference>
<evidence type="ECO:0000256" key="4">
    <source>
        <dbReference type="ARBA" id="ARBA00023136"/>
    </source>
</evidence>
<evidence type="ECO:0000256" key="1">
    <source>
        <dbReference type="ARBA" id="ARBA00004141"/>
    </source>
</evidence>
<organism evidence="7 8">
    <name type="scientific">Exophiala spinifera</name>
    <dbReference type="NCBI Taxonomy" id="91928"/>
    <lineage>
        <taxon>Eukaryota</taxon>
        <taxon>Fungi</taxon>
        <taxon>Dikarya</taxon>
        <taxon>Ascomycota</taxon>
        <taxon>Pezizomycotina</taxon>
        <taxon>Eurotiomycetes</taxon>
        <taxon>Chaetothyriomycetidae</taxon>
        <taxon>Chaetothyriales</taxon>
        <taxon>Herpotrichiellaceae</taxon>
        <taxon>Exophiala</taxon>
    </lineage>
</organism>
<evidence type="ECO:0000313" key="8">
    <source>
        <dbReference type="Proteomes" id="UP000053328"/>
    </source>
</evidence>
<sequence>MRDEERGGTVALRSALTTVTDWDGPDDPDNPRNFSLRRRTCSTIAVTFLAFVSTLAASIYSPGHDEVSKAFGVSDEVAILPLSLYSCGLAFGPLAGSPMSETFGRKSVFLSTTPLFALFTLGAGFSQDVASLTICRFFAGVFASPAISCASATIVDYTAGRYRAVSLAFYYSIPFFGAVFGPLLGGVIVEKKGWRWTQWITLFFIAVFYIPILFTKETYKKTILQRRARRLGVHQVPQAKNPVLASIKHFLTALLIRPVHMAITEPIVTLVCLYNGFLFGLMYTFVVASPWVFQHYYGFDLIAQSLSFLGLMVGTALAPGPLIAIDLRLYQPRLKRFRAVHSDTEAFPPEYRLYPSMIASFTLPTFLFIFAWTSRPAIHWMVPIVLQGLTIMATVMIYSSVNLFMVDAYGPLYGASAAGAAMLSRYGLSAAFPLFALQLYQKLGVGFATTLLACCTLAMAPIPWLFWRYGDLLRAKTKYETST</sequence>
<evidence type="ECO:0000256" key="3">
    <source>
        <dbReference type="ARBA" id="ARBA00022989"/>
    </source>
</evidence>
<feature type="transmembrane region" description="Helical" evidence="5">
    <location>
        <begin position="41"/>
        <end position="59"/>
    </location>
</feature>
<dbReference type="InterPro" id="IPR011701">
    <property type="entry name" value="MFS"/>
</dbReference>
<dbReference type="OrthoDB" id="3936150at2759"/>
<dbReference type="InterPro" id="IPR020846">
    <property type="entry name" value="MFS_dom"/>
</dbReference>
<name>A0A0D1ZLR1_9EURO</name>
<feature type="transmembrane region" description="Helical" evidence="5">
    <location>
        <begin position="267"/>
        <end position="288"/>
    </location>
</feature>
<feature type="transmembrane region" description="Helical" evidence="5">
    <location>
        <begin position="378"/>
        <end position="400"/>
    </location>
</feature>
<dbReference type="Proteomes" id="UP000053328">
    <property type="component" value="Unassembled WGS sequence"/>
</dbReference>
<feature type="domain" description="Major facilitator superfamily (MFS) profile" evidence="6">
    <location>
        <begin position="42"/>
        <end position="483"/>
    </location>
</feature>
<feature type="transmembrane region" description="Helical" evidence="5">
    <location>
        <begin position="167"/>
        <end position="189"/>
    </location>
</feature>
<dbReference type="RefSeq" id="XP_016233993.1">
    <property type="nucleotide sequence ID" value="XM_016383290.1"/>
</dbReference>
<dbReference type="EMBL" id="KN847497">
    <property type="protein sequence ID" value="KIW13777.1"/>
    <property type="molecule type" value="Genomic_DNA"/>
</dbReference>
<comment type="subcellular location">
    <subcellularLocation>
        <location evidence="1">Membrane</location>
        <topology evidence="1">Multi-pass membrane protein</topology>
    </subcellularLocation>
</comment>
<dbReference type="VEuPathDB" id="FungiDB:PV08_08968"/>
<feature type="transmembrane region" description="Helical" evidence="5">
    <location>
        <begin position="351"/>
        <end position="372"/>
    </location>
</feature>
<dbReference type="GeneID" id="27336051"/>
<dbReference type="Pfam" id="PF07690">
    <property type="entry name" value="MFS_1"/>
    <property type="match status" value="1"/>
</dbReference>
<evidence type="ECO:0000259" key="6">
    <source>
        <dbReference type="PROSITE" id="PS50850"/>
    </source>
</evidence>
<keyword evidence="2 5" id="KW-0812">Transmembrane</keyword>
<feature type="transmembrane region" description="Helical" evidence="5">
    <location>
        <begin position="108"/>
        <end position="125"/>
    </location>
</feature>
<dbReference type="Gene3D" id="1.20.1250.20">
    <property type="entry name" value="MFS general substrate transporter like domains"/>
    <property type="match status" value="1"/>
</dbReference>
<evidence type="ECO:0000256" key="2">
    <source>
        <dbReference type="ARBA" id="ARBA00022692"/>
    </source>
</evidence>
<dbReference type="PANTHER" id="PTHR23502:SF38">
    <property type="entry name" value="POLYAMINE TRANSPORTER 4"/>
    <property type="match status" value="1"/>
</dbReference>
<feature type="transmembrane region" description="Helical" evidence="5">
    <location>
        <begin position="137"/>
        <end position="155"/>
    </location>
</feature>
<dbReference type="CDD" id="cd17323">
    <property type="entry name" value="MFS_Tpo1_MDR_like"/>
    <property type="match status" value="1"/>
</dbReference>
<dbReference type="AlphaFoldDB" id="A0A0D1ZLR1"/>
<feature type="transmembrane region" description="Helical" evidence="5">
    <location>
        <begin position="79"/>
        <end position="96"/>
    </location>
</feature>
<evidence type="ECO:0000256" key="5">
    <source>
        <dbReference type="SAM" id="Phobius"/>
    </source>
</evidence>
<reference evidence="7 8" key="1">
    <citation type="submission" date="2015-01" db="EMBL/GenBank/DDBJ databases">
        <title>The Genome Sequence of Exophiala spinifera CBS89968.</title>
        <authorList>
            <consortium name="The Broad Institute Genomics Platform"/>
            <person name="Cuomo C."/>
            <person name="de Hoog S."/>
            <person name="Gorbushina A."/>
            <person name="Stielow B."/>
            <person name="Teixiera M."/>
            <person name="Abouelleil A."/>
            <person name="Chapman S.B."/>
            <person name="Priest M."/>
            <person name="Young S.K."/>
            <person name="Wortman J."/>
            <person name="Nusbaum C."/>
            <person name="Birren B."/>
        </authorList>
    </citation>
    <scope>NUCLEOTIDE SEQUENCE [LARGE SCALE GENOMIC DNA]</scope>
    <source>
        <strain evidence="7 8">CBS 89968</strain>
    </source>
</reference>
<accession>A0A0D1ZLR1</accession>
<dbReference type="GO" id="GO:0015606">
    <property type="term" value="F:spermidine transmembrane transporter activity"/>
    <property type="evidence" value="ECO:0007669"/>
    <property type="project" value="TreeGrafter"/>
</dbReference>
<feature type="transmembrane region" description="Helical" evidence="5">
    <location>
        <begin position="195"/>
        <end position="214"/>
    </location>
</feature>
<feature type="transmembrane region" description="Helical" evidence="5">
    <location>
        <begin position="412"/>
        <end position="437"/>
    </location>
</feature>